<sequence>MTVPVFFRQEVEPIILPESGEFVTLLRLPIPACYKHCVFKIDTFFELNFLVQSGETLQQGEPFKLALNYQLLDGFGENCNEITPILAETISGAPAGLVVEGENKQLFQFESNTSPNATVITTPLVNEAVYLVANINETQGGVFVPAAQFRSINATVLSTV</sequence>
<dbReference type="Proteomes" id="UP000448943">
    <property type="component" value="Unassembled WGS sequence"/>
</dbReference>
<dbReference type="OrthoDB" id="9824200at2"/>
<evidence type="ECO:0000313" key="2">
    <source>
        <dbReference type="Proteomes" id="UP000448943"/>
    </source>
</evidence>
<gene>
    <name evidence="1" type="ORF">ERL59_00565</name>
</gene>
<protein>
    <submittedName>
        <fullName evidence="1">Uncharacterized protein</fullName>
    </submittedName>
</protein>
<keyword evidence="2" id="KW-1185">Reference proteome</keyword>
<comment type="caution">
    <text evidence="1">The sequence shown here is derived from an EMBL/GenBank/DDBJ whole genome shotgun (WGS) entry which is preliminary data.</text>
</comment>
<reference evidence="1 2" key="1">
    <citation type="submission" date="2019-01" db="EMBL/GenBank/DDBJ databases">
        <title>Chengkuizengella sp. nov., isolated from deep-sea sediment of East Pacific Ocean.</title>
        <authorList>
            <person name="Yang J."/>
            <person name="Lai Q."/>
            <person name="Shao Z."/>
        </authorList>
    </citation>
    <scope>NUCLEOTIDE SEQUENCE [LARGE SCALE GENOMIC DNA]</scope>
    <source>
        <strain evidence="1 2">YPA3-1-1</strain>
    </source>
</reference>
<dbReference type="RefSeq" id="WP_160643407.1">
    <property type="nucleotide sequence ID" value="NZ_SIJB01000001.1"/>
</dbReference>
<organism evidence="1 2">
    <name type="scientific">Chengkuizengella marina</name>
    <dbReference type="NCBI Taxonomy" id="2507566"/>
    <lineage>
        <taxon>Bacteria</taxon>
        <taxon>Bacillati</taxon>
        <taxon>Bacillota</taxon>
        <taxon>Bacilli</taxon>
        <taxon>Bacillales</taxon>
        <taxon>Paenibacillaceae</taxon>
        <taxon>Chengkuizengella</taxon>
    </lineage>
</organism>
<name>A0A6N9PVA7_9BACL</name>
<evidence type="ECO:0000313" key="1">
    <source>
        <dbReference type="EMBL" id="NBI27461.1"/>
    </source>
</evidence>
<dbReference type="AlphaFoldDB" id="A0A6N9PVA7"/>
<proteinExistence type="predicted"/>
<dbReference type="EMBL" id="SIJB01000001">
    <property type="protein sequence ID" value="NBI27461.1"/>
    <property type="molecule type" value="Genomic_DNA"/>
</dbReference>
<accession>A0A6N9PVA7</accession>